<dbReference type="EMBL" id="SIJB01000031">
    <property type="protein sequence ID" value="NBI30387.1"/>
    <property type="molecule type" value="Genomic_DNA"/>
</dbReference>
<protein>
    <submittedName>
        <fullName evidence="3">Spore gernimation protein</fullName>
    </submittedName>
</protein>
<feature type="signal peptide" evidence="1">
    <location>
        <begin position="1"/>
        <end position="22"/>
    </location>
</feature>
<dbReference type="InterPro" id="IPR041262">
    <property type="entry name" value="GerD_central"/>
</dbReference>
<dbReference type="Pfam" id="PF17898">
    <property type="entry name" value="GerD"/>
    <property type="match status" value="1"/>
</dbReference>
<dbReference type="NCBIfam" id="NF040801">
    <property type="entry name" value="spore_GerD"/>
    <property type="match status" value="1"/>
</dbReference>
<keyword evidence="4" id="KW-1185">Reference proteome</keyword>
<dbReference type="PROSITE" id="PS51257">
    <property type="entry name" value="PROKAR_LIPOPROTEIN"/>
    <property type="match status" value="1"/>
</dbReference>
<reference evidence="3 4" key="1">
    <citation type="submission" date="2019-01" db="EMBL/GenBank/DDBJ databases">
        <title>Chengkuizengella sp. nov., isolated from deep-sea sediment of East Pacific Ocean.</title>
        <authorList>
            <person name="Yang J."/>
            <person name="Lai Q."/>
            <person name="Shao Z."/>
        </authorList>
    </citation>
    <scope>NUCLEOTIDE SEQUENCE [LARGE SCALE GENOMIC DNA]</scope>
    <source>
        <strain evidence="3 4">YPA3-1-1</strain>
    </source>
</reference>
<dbReference type="Proteomes" id="UP000448943">
    <property type="component" value="Unassembled WGS sequence"/>
</dbReference>
<evidence type="ECO:0000313" key="4">
    <source>
        <dbReference type="Proteomes" id="UP000448943"/>
    </source>
</evidence>
<sequence length="202" mass="23402">MSKLIKSLIFILLICLTTSCGSDQSGGTQAYKDTKSMVLDILQSEDGKKIITEALEKDEESKNGPKMLQKLPTQQKEEIQGAVKLLFTDPSFPKYFEDMMKKDPKFTGEFAKTIQEQNKDIHKELLKDPEYQALLLEVMKDPEYKDMIFEIMKGKEYRKQTMGIMQDALNSPLFRVELMDLLKKAMEEETKPKEEDKKKEEE</sequence>
<evidence type="ECO:0000313" key="3">
    <source>
        <dbReference type="EMBL" id="NBI30387.1"/>
    </source>
</evidence>
<dbReference type="OrthoDB" id="2375836at2"/>
<feature type="chain" id="PRO_5038613007" evidence="1">
    <location>
        <begin position="23"/>
        <end position="202"/>
    </location>
</feature>
<name>A0A6N9Q6C3_9BACL</name>
<gene>
    <name evidence="3" type="ORF">ERL59_15670</name>
</gene>
<dbReference type="AlphaFoldDB" id="A0A6N9Q6C3"/>
<feature type="domain" description="Spore germination GerD central core" evidence="2">
    <location>
        <begin position="74"/>
        <end position="186"/>
    </location>
</feature>
<comment type="caution">
    <text evidence="3">The sequence shown here is derived from an EMBL/GenBank/DDBJ whole genome shotgun (WGS) entry which is preliminary data.</text>
</comment>
<proteinExistence type="predicted"/>
<accession>A0A6N9Q6C3</accession>
<evidence type="ECO:0000256" key="1">
    <source>
        <dbReference type="SAM" id="SignalP"/>
    </source>
</evidence>
<evidence type="ECO:0000259" key="2">
    <source>
        <dbReference type="Pfam" id="PF17898"/>
    </source>
</evidence>
<dbReference type="RefSeq" id="WP_160647198.1">
    <property type="nucleotide sequence ID" value="NZ_SIJB01000031.1"/>
</dbReference>
<organism evidence="3 4">
    <name type="scientific">Chengkuizengella marina</name>
    <dbReference type="NCBI Taxonomy" id="2507566"/>
    <lineage>
        <taxon>Bacteria</taxon>
        <taxon>Bacillati</taxon>
        <taxon>Bacillota</taxon>
        <taxon>Bacilli</taxon>
        <taxon>Bacillales</taxon>
        <taxon>Paenibacillaceae</taxon>
        <taxon>Chengkuizengella</taxon>
    </lineage>
</organism>
<keyword evidence="1" id="KW-0732">Signal</keyword>